<comment type="caution">
    <text evidence="3">The sequence shown here is derived from an EMBL/GenBank/DDBJ whole genome shotgun (WGS) entry which is preliminary data.</text>
</comment>
<accession>A0A1F6MSE1</accession>
<dbReference type="Pfam" id="PF00534">
    <property type="entry name" value="Glycos_transf_1"/>
    <property type="match status" value="1"/>
</dbReference>
<feature type="domain" description="Glycosyl transferase family 1" evidence="1">
    <location>
        <begin position="226"/>
        <end position="372"/>
    </location>
</feature>
<dbReference type="GO" id="GO:0016757">
    <property type="term" value="F:glycosyltransferase activity"/>
    <property type="evidence" value="ECO:0007669"/>
    <property type="project" value="InterPro"/>
</dbReference>
<evidence type="ECO:0000313" key="3">
    <source>
        <dbReference type="EMBL" id="OGH74450.1"/>
    </source>
</evidence>
<dbReference type="STRING" id="1798692.A3G00_00780"/>
<dbReference type="InterPro" id="IPR028098">
    <property type="entry name" value="Glyco_trans_4-like_N"/>
</dbReference>
<dbReference type="Proteomes" id="UP000178347">
    <property type="component" value="Unassembled WGS sequence"/>
</dbReference>
<dbReference type="EMBL" id="MFQN01000015">
    <property type="protein sequence ID" value="OGH74450.1"/>
    <property type="molecule type" value="Genomic_DNA"/>
</dbReference>
<evidence type="ECO:0000313" key="4">
    <source>
        <dbReference type="Proteomes" id="UP000178347"/>
    </source>
</evidence>
<sequence length="403" mass="46750">MKIILVNKFWHMRGGADRVVFLTKDLLEKNGHQTQIFGMRHPENIIENEYFADYVDYDSANSLRQKLKAAGKMIYNFDAKKKFDKLVRDFKPDLIHFHNIYHQLSFSLIDTARKYQIPTVMTLHDYKLISPNYNLFHDGKICERSVRGKYYRCLTHNCLGGFWRSLFGMLESYFVAWRGDKKTIDLYIASSEFLKAKFIADGFPAEKLVFISNVLPADQFKFNDVEGEGILFSGRLSEEKGLKNLLSAAKLLPDVKFKIAGAGPLESELKERAKNEKLGNVEFFGYQKWTELERLIDNVKLVVLPSLWYENCPLSAIEAAGRGRVVLASNRGGFKEILPDDMLFDPDDTRAMADKIRHWLDIDVEKRKQARQELFNHVRKNYNVDLYWSKLLKAYGKAAEENK</sequence>
<dbReference type="PANTHER" id="PTHR45947">
    <property type="entry name" value="SULFOQUINOVOSYL TRANSFERASE SQD2"/>
    <property type="match status" value="1"/>
</dbReference>
<dbReference type="Gene3D" id="3.40.50.2000">
    <property type="entry name" value="Glycogen Phosphorylase B"/>
    <property type="match status" value="2"/>
</dbReference>
<protein>
    <recommendedName>
        <fullName evidence="5">Glycosyltransferase subfamily 4-like N-terminal domain-containing protein</fullName>
    </recommendedName>
</protein>
<dbReference type="InterPro" id="IPR001296">
    <property type="entry name" value="Glyco_trans_1"/>
</dbReference>
<dbReference type="InterPro" id="IPR050194">
    <property type="entry name" value="Glycosyltransferase_grp1"/>
</dbReference>
<evidence type="ECO:0000259" key="2">
    <source>
        <dbReference type="Pfam" id="PF13439"/>
    </source>
</evidence>
<dbReference type="SUPFAM" id="SSF53756">
    <property type="entry name" value="UDP-Glycosyltransferase/glycogen phosphorylase"/>
    <property type="match status" value="1"/>
</dbReference>
<organism evidence="3 4">
    <name type="scientific">Candidatus Magasanikbacteria bacterium RIFCSPLOWO2_12_FULL_43_12</name>
    <dbReference type="NCBI Taxonomy" id="1798692"/>
    <lineage>
        <taxon>Bacteria</taxon>
        <taxon>Candidatus Magasanikiibacteriota</taxon>
    </lineage>
</organism>
<reference evidence="3 4" key="1">
    <citation type="journal article" date="2016" name="Nat. Commun.">
        <title>Thousands of microbial genomes shed light on interconnected biogeochemical processes in an aquifer system.</title>
        <authorList>
            <person name="Anantharaman K."/>
            <person name="Brown C.T."/>
            <person name="Hug L.A."/>
            <person name="Sharon I."/>
            <person name="Castelle C.J."/>
            <person name="Probst A.J."/>
            <person name="Thomas B.C."/>
            <person name="Singh A."/>
            <person name="Wilkins M.J."/>
            <person name="Karaoz U."/>
            <person name="Brodie E.L."/>
            <person name="Williams K.H."/>
            <person name="Hubbard S.S."/>
            <person name="Banfield J.F."/>
        </authorList>
    </citation>
    <scope>NUCLEOTIDE SEQUENCE [LARGE SCALE GENOMIC DNA]</scope>
</reference>
<evidence type="ECO:0008006" key="5">
    <source>
        <dbReference type="Google" id="ProtNLM"/>
    </source>
</evidence>
<dbReference type="AlphaFoldDB" id="A0A1F6MSE1"/>
<dbReference type="PANTHER" id="PTHR45947:SF13">
    <property type="entry name" value="TRANSFERASE"/>
    <property type="match status" value="1"/>
</dbReference>
<proteinExistence type="predicted"/>
<evidence type="ECO:0000259" key="1">
    <source>
        <dbReference type="Pfam" id="PF00534"/>
    </source>
</evidence>
<gene>
    <name evidence="3" type="ORF">A3G00_00780</name>
</gene>
<feature type="domain" description="Glycosyltransferase subfamily 4-like N-terminal" evidence="2">
    <location>
        <begin position="14"/>
        <end position="214"/>
    </location>
</feature>
<dbReference type="Pfam" id="PF13439">
    <property type="entry name" value="Glyco_transf_4"/>
    <property type="match status" value="1"/>
</dbReference>
<name>A0A1F6MSE1_9BACT</name>